<keyword evidence="2" id="KW-1162">Viral penetration into host cytoplasm</keyword>
<dbReference type="Proteomes" id="UP000260311">
    <property type="component" value="Segment"/>
</dbReference>
<keyword evidence="11" id="KW-1185">Reference proteome</keyword>
<dbReference type="GO" id="GO:0098027">
    <property type="term" value="C:virus tail, sheath"/>
    <property type="evidence" value="ECO:0007669"/>
    <property type="project" value="UniProtKB-KW"/>
</dbReference>
<feature type="domain" description="Tail sheath protein subtilisin-like" evidence="8">
    <location>
        <begin position="487"/>
        <end position="633"/>
    </location>
</feature>
<evidence type="ECO:0000259" key="8">
    <source>
        <dbReference type="Pfam" id="PF04984"/>
    </source>
</evidence>
<dbReference type="InterPro" id="IPR020287">
    <property type="entry name" value="Tail_sheath_C"/>
</dbReference>
<organism evidence="10 11">
    <name type="scientific">Vibrio phage YC</name>
    <dbReference type="NCBI Taxonomy" id="2267403"/>
    <lineage>
        <taxon>Viruses</taxon>
        <taxon>Duplodnaviria</taxon>
        <taxon>Heunggongvirae</taxon>
        <taxon>Uroviricota</taxon>
        <taxon>Caudoviricetes</taxon>
        <taxon>Pantevenvirales</taxon>
        <taxon>Ackermannviridae</taxon>
        <taxon>Campanilevirus</taxon>
        <taxon>Campanilevirus YC</taxon>
    </lineage>
</organism>
<evidence type="ECO:0000256" key="6">
    <source>
        <dbReference type="ARBA" id="ARBA00023009"/>
    </source>
</evidence>
<evidence type="ECO:0000256" key="7">
    <source>
        <dbReference type="ARBA" id="ARBA00023296"/>
    </source>
</evidence>
<keyword evidence="4" id="KW-1242">Viral contractile tail ejection system</keyword>
<feature type="domain" description="Tail sheath protein C-terminal" evidence="9">
    <location>
        <begin position="638"/>
        <end position="735"/>
    </location>
</feature>
<reference evidence="10 11" key="1">
    <citation type="submission" date="2018-05" db="EMBL/GenBank/DDBJ databases">
        <title>The genome of Vibrio coralliilyticus phage YC.</title>
        <authorList>
            <person name="Benler S."/>
        </authorList>
    </citation>
    <scope>NUCLEOTIDE SEQUENCE [LARGE SCALE GENOMIC DNA]</scope>
</reference>
<dbReference type="InterPro" id="IPR052042">
    <property type="entry name" value="Tail_sheath_structural"/>
</dbReference>
<sequence>MTVFSVAPSVQYSERDATLHTKAEYNVTAAYVGVARWGKTGEPIQISDGEVDLEQKLFRPDTNTTLDFHIAADYLRYSSEIQYLRLAGDNAKNAAYDTGSSTNIPRVDSKEHFDTLAFPSTTQWVGRYVGSLGNALAVHVVDADTIDDSPLADSFEFSLEDGEYSVAILDTVGEITGGTPATNEVIKVRLTTVGDNIPAGDVTVLGTTTATDGTETSVSDLADDIIATLDGAGIGSSVKTVVQAGVSQVYSVEILKDADGDFSLELDVGGEVLTVAVTNGDTQLQIAEALRDAINGNANLQNYYVATAVAPALGQPQVVTITENFPSPTQDASDLIGAANAAGDDYFANRTIVTMGVRDIVDIDITMDYGVSHASKITSPNATAVMSVTETLVTASFIGTPITNETYELLQLKPNTKAPDGSNAYFYSVINNNSDFVHVISKDTLTAGSYKLEGGVDDYDVDRSAGYLELQNTEEYDTSIIIGHADEVREHQAAIDCALTRRDAIAFIAPLRDHVVGANGNQETNILDYRKNQLARDNSYFFMTDNWALIYDQYNDQDIWIPTCGGTAGLYARTIALEGPWKSPAFLNRGKYKSYSRLAWSAGATARKNLYKVGINSVVNKKTKGFVLWGDKTGLTRKSAFSRINVRGTFIMIEKNIADTAEYFLGENNNDFTRKLFANTVRPYLRDLEGRQAILEGRLKIDETNNTGQVIANNQMVAGIYIKPQFSINWIYLDFAALRPDMSFEEIEGQGIVAAD</sequence>
<dbReference type="Pfam" id="PF04984">
    <property type="entry name" value="Phage_sheath_1"/>
    <property type="match status" value="1"/>
</dbReference>
<dbReference type="Pfam" id="PF17482">
    <property type="entry name" value="Phage_sheath_1C"/>
    <property type="match status" value="1"/>
</dbReference>
<accession>A0A384ZS85</accession>
<dbReference type="EMBL" id="MH375644">
    <property type="protein sequence ID" value="AXC34522.1"/>
    <property type="molecule type" value="Genomic_DNA"/>
</dbReference>
<evidence type="ECO:0000256" key="3">
    <source>
        <dbReference type="ARBA" id="ARBA00022732"/>
    </source>
</evidence>
<keyword evidence="3" id="KW-1227">Viral tail protein</keyword>
<dbReference type="RefSeq" id="YP_009838368.1">
    <property type="nucleotide sequence ID" value="NC_048709.1"/>
</dbReference>
<comment type="similarity">
    <text evidence="1">Belongs to the myoviridae tail sheath protein family.</text>
</comment>
<keyword evidence="6" id="KW-1171">Viral genome ejection through host cell envelope</keyword>
<evidence type="ECO:0000259" key="9">
    <source>
        <dbReference type="Pfam" id="PF17482"/>
    </source>
</evidence>
<name>A0A384ZS85_9CAUD</name>
<dbReference type="KEGG" id="vg:55608600"/>
<evidence type="ECO:0000256" key="1">
    <source>
        <dbReference type="ARBA" id="ARBA00008005"/>
    </source>
</evidence>
<dbReference type="GO" id="GO:0099000">
    <property type="term" value="P:symbiont genome ejection through host cell envelope, contractile tail mechanism"/>
    <property type="evidence" value="ECO:0007669"/>
    <property type="project" value="UniProtKB-KW"/>
</dbReference>
<proteinExistence type="inferred from homology"/>
<evidence type="ECO:0000256" key="4">
    <source>
        <dbReference type="ARBA" id="ARBA00022766"/>
    </source>
</evidence>
<dbReference type="InterPro" id="IPR035089">
    <property type="entry name" value="Phage_sheath_subtilisin"/>
</dbReference>
<dbReference type="PANTHER" id="PTHR35861">
    <property type="match status" value="1"/>
</dbReference>
<evidence type="ECO:0000313" key="10">
    <source>
        <dbReference type="EMBL" id="AXC34522.1"/>
    </source>
</evidence>
<dbReference type="GeneID" id="55608600"/>
<evidence type="ECO:0000256" key="5">
    <source>
        <dbReference type="ARBA" id="ARBA00023003"/>
    </source>
</evidence>
<evidence type="ECO:0000256" key="2">
    <source>
        <dbReference type="ARBA" id="ARBA00022595"/>
    </source>
</evidence>
<keyword evidence="5" id="KW-1229">Viral tail sheath protein</keyword>
<evidence type="ECO:0000313" key="11">
    <source>
        <dbReference type="Proteomes" id="UP000260311"/>
    </source>
</evidence>
<dbReference type="PANTHER" id="PTHR35861:SF2">
    <property type="entry name" value="FELS-2 PROPHAGE PROTEIN"/>
    <property type="match status" value="1"/>
</dbReference>
<protein>
    <submittedName>
        <fullName evidence="10">Tail sheath</fullName>
    </submittedName>
</protein>
<keyword evidence="7" id="KW-1160">Virus entry into host cell</keyword>
<dbReference type="Gene3D" id="3.40.50.11780">
    <property type="match status" value="2"/>
</dbReference>
<keyword evidence="5" id="KW-0946">Virion</keyword>